<evidence type="ECO:0000313" key="2">
    <source>
        <dbReference type="EMBL" id="PIP22641.1"/>
    </source>
</evidence>
<evidence type="ECO:0000313" key="3">
    <source>
        <dbReference type="Proteomes" id="UP000229976"/>
    </source>
</evidence>
<dbReference type="Proteomes" id="UP000229976">
    <property type="component" value="Unassembled WGS sequence"/>
</dbReference>
<proteinExistence type="predicted"/>
<accession>A0A2G9YVX8</accession>
<feature type="compositionally biased region" description="Basic and acidic residues" evidence="1">
    <location>
        <begin position="47"/>
        <end position="79"/>
    </location>
</feature>
<evidence type="ECO:0000256" key="1">
    <source>
        <dbReference type="SAM" id="MobiDB-lite"/>
    </source>
</evidence>
<feature type="region of interest" description="Disordered" evidence="1">
    <location>
        <begin position="1"/>
        <end position="79"/>
    </location>
</feature>
<dbReference type="AlphaFoldDB" id="A0A2G9YVX8"/>
<sequence>MIEEIIEKNTNKETIPPRKAFEGEEDYSSPEKGRVKKENPENTGQEKPVDRSHDRRVVETMREEREEREENIKKREKKEIKKDNEEGLKEITEKAIEDFEKILKKEISEKQKEELWEKSSDLKNNISILEKNILTLKDSDQKEAEVSKLEKIISGIEEKLIKPLEEAKIITVKKRFIFHEKKIKLNDGTEMEREDLRKIIGYALKTIFPESETEESRLDKKVGDFFKW</sequence>
<name>A0A2G9YVX8_9BACT</name>
<organism evidence="2 3">
    <name type="scientific">Candidatus Nealsonbacteria bacterium CG23_combo_of_CG06-09_8_20_14_all_39_17</name>
    <dbReference type="NCBI Taxonomy" id="1974722"/>
    <lineage>
        <taxon>Bacteria</taxon>
        <taxon>Candidatus Nealsoniibacteriota</taxon>
    </lineage>
</organism>
<feature type="compositionally biased region" description="Basic and acidic residues" evidence="1">
    <location>
        <begin position="29"/>
        <end position="40"/>
    </location>
</feature>
<gene>
    <name evidence="2" type="ORF">COX37_02875</name>
</gene>
<comment type="caution">
    <text evidence="2">The sequence shown here is derived from an EMBL/GenBank/DDBJ whole genome shotgun (WGS) entry which is preliminary data.</text>
</comment>
<reference evidence="2 3" key="1">
    <citation type="submission" date="2017-09" db="EMBL/GenBank/DDBJ databases">
        <title>Depth-based differentiation of microbial function through sediment-hosted aquifers and enrichment of novel symbionts in the deep terrestrial subsurface.</title>
        <authorList>
            <person name="Probst A.J."/>
            <person name="Ladd B."/>
            <person name="Jarett J.K."/>
            <person name="Geller-Mcgrath D.E."/>
            <person name="Sieber C.M."/>
            <person name="Emerson J.B."/>
            <person name="Anantharaman K."/>
            <person name="Thomas B.C."/>
            <person name="Malmstrom R."/>
            <person name="Stieglmeier M."/>
            <person name="Klingl A."/>
            <person name="Woyke T."/>
            <person name="Ryan C.M."/>
            <person name="Banfield J.F."/>
        </authorList>
    </citation>
    <scope>NUCLEOTIDE SEQUENCE [LARGE SCALE GENOMIC DNA]</scope>
    <source>
        <strain evidence="2">CG23_combo_of_CG06-09_8_20_14_all_39_17</strain>
    </source>
</reference>
<protein>
    <submittedName>
        <fullName evidence="2">Uncharacterized protein</fullName>
    </submittedName>
</protein>
<dbReference type="EMBL" id="PCRO01000035">
    <property type="protein sequence ID" value="PIP22641.1"/>
    <property type="molecule type" value="Genomic_DNA"/>
</dbReference>
<feature type="compositionally biased region" description="Basic and acidic residues" evidence="1">
    <location>
        <begin position="1"/>
        <end position="22"/>
    </location>
</feature>